<accession>A0A2J7Q104</accession>
<protein>
    <submittedName>
        <fullName evidence="3">Prothoracicostatic peptide</fullName>
    </submittedName>
</protein>
<dbReference type="EMBL" id="NEVH01019960">
    <property type="protein sequence ID" value="PNF22272.1"/>
    <property type="molecule type" value="Genomic_DNA"/>
</dbReference>
<feature type="region of interest" description="Disordered" evidence="1">
    <location>
        <begin position="21"/>
        <end position="71"/>
    </location>
</feature>
<proteinExistence type="predicted"/>
<sequence>MDPSVLSGALLWLLLLAVSPSSQGDPISDPARASPGSGPSGETLSRAQDVPIQAHEPEEDKRGWRDLQGGWGKRGWQDLQGGWGKRGWQDLQGGWGKRGWQDLQGGWGKRGWQDLQGGWGKRGWQDLQGGWGKRGWQDLQGGWGKRGWQDLQVSVCQKSPGASQWTLTDVPRQRCVFLLNAATLEAKNVPAHCRAEESFHGSWGKRDSNLDVDKSSLEDYLATEDLAEDEDNEDIKRAWSSLKGGWGKRAADWVNFRGSWGKRDPGWNNLKGLWGKRADTNWNRLSAAWGKRSLGGKYNCTLRSRQSLSSSASL</sequence>
<dbReference type="STRING" id="105785.A0A2J7Q104"/>
<feature type="compositionally biased region" description="Basic and acidic residues" evidence="1">
    <location>
        <begin position="55"/>
        <end position="65"/>
    </location>
</feature>
<evidence type="ECO:0000313" key="3">
    <source>
        <dbReference type="EMBL" id="PNF22272.1"/>
    </source>
</evidence>
<keyword evidence="4" id="KW-1185">Reference proteome</keyword>
<comment type="caution">
    <text evidence="3">The sequence shown here is derived from an EMBL/GenBank/DDBJ whole genome shotgun (WGS) entry which is preliminary data.</text>
</comment>
<keyword evidence="2" id="KW-0732">Signal</keyword>
<dbReference type="InParanoid" id="A0A2J7Q104"/>
<reference evidence="3 4" key="1">
    <citation type="submission" date="2017-12" db="EMBL/GenBank/DDBJ databases">
        <title>Hemimetabolous genomes reveal molecular basis of termite eusociality.</title>
        <authorList>
            <person name="Harrison M.C."/>
            <person name="Jongepier E."/>
            <person name="Robertson H.M."/>
            <person name="Arning N."/>
            <person name="Bitard-Feildel T."/>
            <person name="Chao H."/>
            <person name="Childers C.P."/>
            <person name="Dinh H."/>
            <person name="Doddapaneni H."/>
            <person name="Dugan S."/>
            <person name="Gowin J."/>
            <person name="Greiner C."/>
            <person name="Han Y."/>
            <person name="Hu H."/>
            <person name="Hughes D.S.T."/>
            <person name="Huylmans A.-K."/>
            <person name="Kemena C."/>
            <person name="Kremer L.P.M."/>
            <person name="Lee S.L."/>
            <person name="Lopez-Ezquerra A."/>
            <person name="Mallet L."/>
            <person name="Monroy-Kuhn J.M."/>
            <person name="Moser A."/>
            <person name="Murali S.C."/>
            <person name="Muzny D.M."/>
            <person name="Otani S."/>
            <person name="Piulachs M.-D."/>
            <person name="Poelchau M."/>
            <person name="Qu J."/>
            <person name="Schaub F."/>
            <person name="Wada-Katsumata A."/>
            <person name="Worley K.C."/>
            <person name="Xie Q."/>
            <person name="Ylla G."/>
            <person name="Poulsen M."/>
            <person name="Gibbs R.A."/>
            <person name="Schal C."/>
            <person name="Richards S."/>
            <person name="Belles X."/>
            <person name="Korb J."/>
            <person name="Bornberg-Bauer E."/>
        </authorList>
    </citation>
    <scope>NUCLEOTIDE SEQUENCE [LARGE SCALE GENOMIC DNA]</scope>
    <source>
        <tissue evidence="3">Whole body</tissue>
    </source>
</reference>
<dbReference type="AlphaFoldDB" id="A0A2J7Q104"/>
<dbReference type="Proteomes" id="UP000235965">
    <property type="component" value="Unassembled WGS sequence"/>
</dbReference>
<evidence type="ECO:0000313" key="4">
    <source>
        <dbReference type="Proteomes" id="UP000235965"/>
    </source>
</evidence>
<feature type="chain" id="PRO_5014400387" evidence="2">
    <location>
        <begin position="25"/>
        <end position="314"/>
    </location>
</feature>
<organism evidence="3 4">
    <name type="scientific">Cryptotermes secundus</name>
    <dbReference type="NCBI Taxonomy" id="105785"/>
    <lineage>
        <taxon>Eukaryota</taxon>
        <taxon>Metazoa</taxon>
        <taxon>Ecdysozoa</taxon>
        <taxon>Arthropoda</taxon>
        <taxon>Hexapoda</taxon>
        <taxon>Insecta</taxon>
        <taxon>Pterygota</taxon>
        <taxon>Neoptera</taxon>
        <taxon>Polyneoptera</taxon>
        <taxon>Dictyoptera</taxon>
        <taxon>Blattodea</taxon>
        <taxon>Blattoidea</taxon>
        <taxon>Termitoidae</taxon>
        <taxon>Kalotermitidae</taxon>
        <taxon>Cryptotermitinae</taxon>
        <taxon>Cryptotermes</taxon>
    </lineage>
</organism>
<feature type="signal peptide" evidence="2">
    <location>
        <begin position="1"/>
        <end position="24"/>
    </location>
</feature>
<dbReference type="OrthoDB" id="6090360at2759"/>
<evidence type="ECO:0000256" key="2">
    <source>
        <dbReference type="SAM" id="SignalP"/>
    </source>
</evidence>
<evidence type="ECO:0000256" key="1">
    <source>
        <dbReference type="SAM" id="MobiDB-lite"/>
    </source>
</evidence>
<name>A0A2J7Q104_9NEOP</name>
<gene>
    <name evidence="3" type="primary">PTSP</name>
    <name evidence="3" type="ORF">B7P43_G02919</name>
</gene>